<keyword evidence="4" id="KW-1185">Reference proteome</keyword>
<dbReference type="EMBL" id="CAJNNV010027529">
    <property type="protein sequence ID" value="CAE8620607.1"/>
    <property type="molecule type" value="Genomic_DNA"/>
</dbReference>
<feature type="compositionally biased region" description="Polar residues" evidence="1">
    <location>
        <begin position="10"/>
        <end position="21"/>
    </location>
</feature>
<dbReference type="OrthoDB" id="431281at2759"/>
<protein>
    <submittedName>
        <fullName evidence="2">Uncharacterized protein</fullName>
    </submittedName>
</protein>
<name>A0A813G8R1_POLGL</name>
<proteinExistence type="predicted"/>
<organism evidence="2 4">
    <name type="scientific">Polarella glacialis</name>
    <name type="common">Dinoflagellate</name>
    <dbReference type="NCBI Taxonomy" id="89957"/>
    <lineage>
        <taxon>Eukaryota</taxon>
        <taxon>Sar</taxon>
        <taxon>Alveolata</taxon>
        <taxon>Dinophyceae</taxon>
        <taxon>Suessiales</taxon>
        <taxon>Suessiaceae</taxon>
        <taxon>Polarella</taxon>
    </lineage>
</organism>
<dbReference type="EMBL" id="CAJNNW010035185">
    <property type="protein sequence ID" value="CAE8726183.1"/>
    <property type="molecule type" value="Genomic_DNA"/>
</dbReference>
<reference evidence="2" key="1">
    <citation type="submission" date="2021-02" db="EMBL/GenBank/DDBJ databases">
        <authorList>
            <person name="Dougan E. K."/>
            <person name="Rhodes N."/>
            <person name="Thang M."/>
            <person name="Chan C."/>
        </authorList>
    </citation>
    <scope>NUCLEOTIDE SEQUENCE</scope>
</reference>
<feature type="region of interest" description="Disordered" evidence="1">
    <location>
        <begin position="1"/>
        <end position="38"/>
    </location>
</feature>
<evidence type="ECO:0000256" key="1">
    <source>
        <dbReference type="SAM" id="MobiDB-lite"/>
    </source>
</evidence>
<dbReference type="AlphaFoldDB" id="A0A813G8R1"/>
<dbReference type="Proteomes" id="UP000654075">
    <property type="component" value="Unassembled WGS sequence"/>
</dbReference>
<comment type="caution">
    <text evidence="2">The sequence shown here is derived from an EMBL/GenBank/DDBJ whole genome shotgun (WGS) entry which is preliminary data.</text>
</comment>
<evidence type="ECO:0000313" key="2">
    <source>
        <dbReference type="EMBL" id="CAE8620607.1"/>
    </source>
</evidence>
<evidence type="ECO:0000313" key="3">
    <source>
        <dbReference type="EMBL" id="CAE8726183.1"/>
    </source>
</evidence>
<sequence>MSLFAACSSGPRSASQVSSGQHAIPGQPKSTQILPKGKNHSKVLPGAWCFIWVSDACYKAEIQDQRRELMTLVRQGGGVCTCVKKADAFGEWCGTNDGRPVVLLTNWREVKPCIQVITDRKLSWPVRIYVLTDSASAHVRASQFFHSRCTFVHVLSELGPLHIFVESCISSIHSLLATTAGSSKADESLMAEFQEWDDIDDILEYGSFAKTIPQHAFELPSATSSGNKSMA</sequence>
<evidence type="ECO:0000313" key="4">
    <source>
        <dbReference type="Proteomes" id="UP000654075"/>
    </source>
</evidence>
<gene>
    <name evidence="2" type="ORF">PGLA1383_LOCUS38162</name>
    <name evidence="3" type="ORF">PGLA2088_LOCUS44399</name>
</gene>
<accession>A0A813G8R1</accession>
<dbReference type="Proteomes" id="UP000626109">
    <property type="component" value="Unassembled WGS sequence"/>
</dbReference>